<dbReference type="GO" id="GO:0010181">
    <property type="term" value="F:FMN binding"/>
    <property type="evidence" value="ECO:0007669"/>
    <property type="project" value="UniProtKB-UniRule"/>
</dbReference>
<accession>A0A1S8YLL0</accession>
<dbReference type="InterPro" id="IPR029039">
    <property type="entry name" value="Flavoprotein-like_sf"/>
</dbReference>
<evidence type="ECO:0000256" key="4">
    <source>
        <dbReference type="ARBA" id="ARBA00023027"/>
    </source>
</evidence>
<evidence type="ECO:0000256" key="5">
    <source>
        <dbReference type="ARBA" id="ARBA00048542"/>
    </source>
</evidence>
<feature type="domain" description="Flavodoxin-like fold" evidence="7">
    <location>
        <begin position="1"/>
        <end position="199"/>
    </location>
</feature>
<dbReference type="STRING" id="1926881.BTJ39_11960"/>
<feature type="binding site" evidence="6">
    <location>
        <begin position="15"/>
        <end position="17"/>
    </location>
    <ligand>
        <name>FMN</name>
        <dbReference type="ChEBI" id="CHEBI:58210"/>
    </ligand>
</feature>
<dbReference type="PANTHER" id="PTHR43741:SF4">
    <property type="entry name" value="FMN-DEPENDENT NADH:QUINONE OXIDOREDUCTASE"/>
    <property type="match status" value="1"/>
</dbReference>
<keyword evidence="3 6" id="KW-0560">Oxidoreductase</keyword>
<evidence type="ECO:0000256" key="2">
    <source>
        <dbReference type="ARBA" id="ARBA00022643"/>
    </source>
</evidence>
<sequence>MTLLHIDSSILGEHSVSRQLSAAIVKQFTDAKPDTSVIHLELADGEIGHLSSAEFLALRGVEATEASAQQKVATNRRLLDDFLAAEVVVIAAPMYNFTLPSQLKAWLDRIIVAGETFQYTENGPKGLAGGKRVIVASSRGGIYSEGSPAAFLDHQENYLRNVFGFLGVTDLTFIRAEGVAMSDDNRGAALNNALSEIRSLAV</sequence>
<feature type="binding site" evidence="6">
    <location>
        <begin position="94"/>
        <end position="97"/>
    </location>
    <ligand>
        <name>FMN</name>
        <dbReference type="ChEBI" id="CHEBI:58210"/>
    </ligand>
</feature>
<evidence type="ECO:0000313" key="8">
    <source>
        <dbReference type="EMBL" id="OON39747.1"/>
    </source>
</evidence>
<organism evidence="8 9">
    <name type="scientific">Izhakiella australiensis</name>
    <dbReference type="NCBI Taxonomy" id="1926881"/>
    <lineage>
        <taxon>Bacteria</taxon>
        <taxon>Pseudomonadati</taxon>
        <taxon>Pseudomonadota</taxon>
        <taxon>Gammaproteobacteria</taxon>
        <taxon>Enterobacterales</taxon>
        <taxon>Erwiniaceae</taxon>
        <taxon>Izhakiella</taxon>
    </lineage>
</organism>
<comment type="similarity">
    <text evidence="6">Belongs to the azoreductase type 1 family.</text>
</comment>
<dbReference type="RefSeq" id="WP_078002935.1">
    <property type="nucleotide sequence ID" value="NZ_MRUL01000007.1"/>
</dbReference>
<dbReference type="GO" id="GO:0016652">
    <property type="term" value="F:oxidoreductase activity, acting on NAD(P)H as acceptor"/>
    <property type="evidence" value="ECO:0007669"/>
    <property type="project" value="UniProtKB-UniRule"/>
</dbReference>
<dbReference type="PANTHER" id="PTHR43741">
    <property type="entry name" value="FMN-DEPENDENT NADH-AZOREDUCTASE 1"/>
    <property type="match status" value="1"/>
</dbReference>
<dbReference type="GO" id="GO:0016655">
    <property type="term" value="F:oxidoreductase activity, acting on NAD(P)H, quinone or similar compound as acceptor"/>
    <property type="evidence" value="ECO:0007669"/>
    <property type="project" value="InterPro"/>
</dbReference>
<dbReference type="SUPFAM" id="SSF52218">
    <property type="entry name" value="Flavoproteins"/>
    <property type="match status" value="1"/>
</dbReference>
<dbReference type="EMBL" id="MRUL01000007">
    <property type="protein sequence ID" value="OON39747.1"/>
    <property type="molecule type" value="Genomic_DNA"/>
</dbReference>
<keyword evidence="1 6" id="KW-0285">Flavoprotein</keyword>
<name>A0A1S8YLL0_9GAMM</name>
<keyword evidence="2 6" id="KW-0288">FMN</keyword>
<feature type="binding site" evidence="6">
    <location>
        <position position="9"/>
    </location>
    <ligand>
        <name>FMN</name>
        <dbReference type="ChEBI" id="CHEBI:58210"/>
    </ligand>
</feature>
<keyword evidence="9" id="KW-1185">Reference proteome</keyword>
<dbReference type="HAMAP" id="MF_01216">
    <property type="entry name" value="Azoreductase_type1"/>
    <property type="match status" value="1"/>
</dbReference>
<reference evidence="8 9" key="1">
    <citation type="submission" date="2016-12" db="EMBL/GenBank/DDBJ databases">
        <title>Izhakiella australiana sp. nov. of genus Izhakiella isolated from Australian desert.</title>
        <authorList>
            <person name="Ji M."/>
        </authorList>
    </citation>
    <scope>NUCLEOTIDE SEQUENCE [LARGE SCALE GENOMIC DNA]</scope>
    <source>
        <strain evidence="8 9">D4N98</strain>
    </source>
</reference>
<dbReference type="Proteomes" id="UP000190667">
    <property type="component" value="Unassembled WGS sequence"/>
</dbReference>
<feature type="binding site" evidence="6">
    <location>
        <begin position="138"/>
        <end position="141"/>
    </location>
    <ligand>
        <name>FMN</name>
        <dbReference type="ChEBI" id="CHEBI:58210"/>
    </ligand>
</feature>
<gene>
    <name evidence="6" type="primary">azoR</name>
    <name evidence="8" type="ORF">BTJ39_11960</name>
</gene>
<dbReference type="InterPro" id="IPR003680">
    <property type="entry name" value="Flavodoxin_fold"/>
</dbReference>
<dbReference type="InterPro" id="IPR023048">
    <property type="entry name" value="NADH:quinone_OxRdtase_FMN_depd"/>
</dbReference>
<comment type="function">
    <text evidence="6">Quinone reductase that provides resistance to thiol-specific stress caused by electrophilic quinones.</text>
</comment>
<comment type="subunit">
    <text evidence="6">Homodimer.</text>
</comment>
<evidence type="ECO:0000256" key="1">
    <source>
        <dbReference type="ARBA" id="ARBA00022630"/>
    </source>
</evidence>
<dbReference type="AlphaFoldDB" id="A0A1S8YLL0"/>
<protein>
    <recommendedName>
        <fullName evidence="6">FMN dependent NADH:quinone oxidoreductase</fullName>
        <ecNumber evidence="6">1.6.5.-</ecNumber>
    </recommendedName>
    <alternativeName>
        <fullName evidence="6">Azo-dye reductase</fullName>
    </alternativeName>
    <alternativeName>
        <fullName evidence="6">FMN-dependent NADH-azo compound oxidoreductase</fullName>
    </alternativeName>
    <alternativeName>
        <fullName evidence="6">FMN-dependent NADH-azoreductase</fullName>
        <ecNumber evidence="6">1.7.1.17</ecNumber>
    </alternativeName>
</protein>
<dbReference type="Pfam" id="PF02525">
    <property type="entry name" value="Flavodoxin_2"/>
    <property type="match status" value="1"/>
</dbReference>
<dbReference type="OrthoDB" id="9787136at2"/>
<proteinExistence type="inferred from homology"/>
<dbReference type="EC" id="1.6.5.-" evidence="6"/>
<comment type="caution">
    <text evidence="8">The sequence shown here is derived from an EMBL/GenBank/DDBJ whole genome shotgun (WGS) entry which is preliminary data.</text>
</comment>
<evidence type="ECO:0000313" key="9">
    <source>
        <dbReference type="Proteomes" id="UP000190667"/>
    </source>
</evidence>
<comment type="catalytic activity">
    <reaction evidence="6">
        <text>2 a quinone + NADH + H(+) = 2 a 1,4-benzosemiquinone + NAD(+)</text>
        <dbReference type="Rhea" id="RHEA:65952"/>
        <dbReference type="ChEBI" id="CHEBI:15378"/>
        <dbReference type="ChEBI" id="CHEBI:57540"/>
        <dbReference type="ChEBI" id="CHEBI:57945"/>
        <dbReference type="ChEBI" id="CHEBI:132124"/>
        <dbReference type="ChEBI" id="CHEBI:134225"/>
    </reaction>
</comment>
<dbReference type="InterPro" id="IPR050104">
    <property type="entry name" value="FMN-dep_NADH:Q_OxRdtase_AzoR1"/>
</dbReference>
<keyword evidence="4 6" id="KW-0520">NAD</keyword>
<evidence type="ECO:0000256" key="6">
    <source>
        <dbReference type="HAMAP-Rule" id="MF_01216"/>
    </source>
</evidence>
<dbReference type="Gene3D" id="3.40.50.360">
    <property type="match status" value="1"/>
</dbReference>
<dbReference type="GO" id="GO:0009055">
    <property type="term" value="F:electron transfer activity"/>
    <property type="evidence" value="ECO:0007669"/>
    <property type="project" value="UniProtKB-UniRule"/>
</dbReference>
<evidence type="ECO:0000259" key="7">
    <source>
        <dbReference type="Pfam" id="PF02525"/>
    </source>
</evidence>
<comment type="catalytic activity">
    <reaction evidence="5">
        <text>N,N-dimethyl-1,4-phenylenediamine + anthranilate + 2 NAD(+) = 2-(4-dimethylaminophenyl)diazenylbenzoate + 2 NADH + 2 H(+)</text>
        <dbReference type="Rhea" id="RHEA:55872"/>
        <dbReference type="ChEBI" id="CHEBI:15378"/>
        <dbReference type="ChEBI" id="CHEBI:15783"/>
        <dbReference type="ChEBI" id="CHEBI:16567"/>
        <dbReference type="ChEBI" id="CHEBI:57540"/>
        <dbReference type="ChEBI" id="CHEBI:57945"/>
        <dbReference type="ChEBI" id="CHEBI:71579"/>
        <dbReference type="EC" id="1.7.1.17"/>
    </reaction>
    <physiologicalReaction direction="right-to-left" evidence="5">
        <dbReference type="Rhea" id="RHEA:55874"/>
    </physiologicalReaction>
</comment>
<evidence type="ECO:0000256" key="3">
    <source>
        <dbReference type="ARBA" id="ARBA00023002"/>
    </source>
</evidence>
<comment type="cofactor">
    <cofactor evidence="6">
        <name>FMN</name>
        <dbReference type="ChEBI" id="CHEBI:58210"/>
    </cofactor>
    <text evidence="6">Binds 1 FMN per subunit.</text>
</comment>
<comment type="function">
    <text evidence="6">Also exhibits azoreductase activity. Catalyzes the reductive cleavage of the azo bond in aromatic azo compounds to the corresponding amines.</text>
</comment>
<dbReference type="EC" id="1.7.1.17" evidence="6"/>